<accession>A0A1F6WNC7</accession>
<sequence length="154" mass="17301">MKKLYIESLVVIGVRGNIPLVPPKSATSYAGIVEKRHELFERIAILFKRHPNLLELSRKCNEIHVVVKPLKELVEFLKGHNPTRLFLPKGSHKFFNGGDTGVVFYYGNPGLNNDLVLNPSIVDDIVTEFFPQYRGEESAIDIVRADKRGDAVGC</sequence>
<evidence type="ECO:0000313" key="2">
    <source>
        <dbReference type="Proteomes" id="UP000179448"/>
    </source>
</evidence>
<dbReference type="Proteomes" id="UP000179448">
    <property type="component" value="Unassembled WGS sequence"/>
</dbReference>
<dbReference type="EMBL" id="MFUQ01000018">
    <property type="protein sequence ID" value="OGI83401.1"/>
    <property type="molecule type" value="Genomic_DNA"/>
</dbReference>
<proteinExistence type="predicted"/>
<dbReference type="STRING" id="1801766.A2997_01620"/>
<evidence type="ECO:0000313" key="1">
    <source>
        <dbReference type="EMBL" id="OGI83401.1"/>
    </source>
</evidence>
<organism evidence="1 2">
    <name type="scientific">Candidatus Nomurabacteria bacterium RIFCSPLOWO2_01_FULL_36_10b</name>
    <dbReference type="NCBI Taxonomy" id="1801766"/>
    <lineage>
        <taxon>Bacteria</taxon>
        <taxon>Candidatus Nomuraibacteriota</taxon>
    </lineage>
</organism>
<dbReference type="AlphaFoldDB" id="A0A1F6WNC7"/>
<reference evidence="1 2" key="1">
    <citation type="journal article" date="2016" name="Nat. Commun.">
        <title>Thousands of microbial genomes shed light on interconnected biogeochemical processes in an aquifer system.</title>
        <authorList>
            <person name="Anantharaman K."/>
            <person name="Brown C.T."/>
            <person name="Hug L.A."/>
            <person name="Sharon I."/>
            <person name="Castelle C.J."/>
            <person name="Probst A.J."/>
            <person name="Thomas B.C."/>
            <person name="Singh A."/>
            <person name="Wilkins M.J."/>
            <person name="Karaoz U."/>
            <person name="Brodie E.L."/>
            <person name="Williams K.H."/>
            <person name="Hubbard S.S."/>
            <person name="Banfield J.F."/>
        </authorList>
    </citation>
    <scope>NUCLEOTIDE SEQUENCE [LARGE SCALE GENOMIC DNA]</scope>
</reference>
<gene>
    <name evidence="1" type="ORF">A2997_01620</name>
</gene>
<protein>
    <submittedName>
        <fullName evidence="1">Uncharacterized protein</fullName>
    </submittedName>
</protein>
<name>A0A1F6WNC7_9BACT</name>
<comment type="caution">
    <text evidence="1">The sequence shown here is derived from an EMBL/GenBank/DDBJ whole genome shotgun (WGS) entry which is preliminary data.</text>
</comment>